<feature type="transmembrane region" description="Helical" evidence="1">
    <location>
        <begin position="236"/>
        <end position="255"/>
    </location>
</feature>
<proteinExistence type="predicted"/>
<dbReference type="PANTHER" id="PTHR37422:SF13">
    <property type="entry name" value="LIPOPOLYSACCHARIDE BIOSYNTHESIS PROTEIN PA4999-RELATED"/>
    <property type="match status" value="1"/>
</dbReference>
<dbReference type="AlphaFoldDB" id="A0A2A8D663"/>
<dbReference type="PANTHER" id="PTHR37422">
    <property type="entry name" value="TEICHURONIC ACID BIOSYNTHESIS PROTEIN TUAE"/>
    <property type="match status" value="1"/>
</dbReference>
<dbReference type="InterPro" id="IPR051533">
    <property type="entry name" value="WaaL-like"/>
</dbReference>
<dbReference type="RefSeq" id="WP_098042674.1">
    <property type="nucleotide sequence ID" value="NZ_CAURLQ010000006.1"/>
</dbReference>
<feature type="transmembrane region" description="Helical" evidence="1">
    <location>
        <begin position="285"/>
        <end position="309"/>
    </location>
</feature>
<sequence length="437" mass="47664">MSTALALPTLGASRKLASTPAAGGASAQAPRKRLPAWPLLTLFYGFPAFWALGLLQIVPLVLSVTMVIYLTIRGGVRVPRSLWIWAAFIFWVIVCTVSLEDVTDYIAWTLRFVNILNAGVYALYYFNAKESISINQLLGSLTALWVTVVVLGWGGVLFPEVRVQTPMSYVVPQSFMSNSLVKDYMLPPFAEVQNPWGAPEPYVRPAAPFPYANSWGLAFTVLTPVMFAFFARTRSWLLRIFLAIVLGASVVPLVATSNRGMFIGLGFATAYVIIRLIIGRYWGLVTAAGVMVVGVVTALIASGTVAAILGRQQYSDSTGGRAALYRSTWAASLESPIVGYGTPRMELSVGVSMGTQGYLWTLMFCFGFVGLAIYALFILSILGEGLKVRTPAGFWLHSIPVCSCVVIIFYSFDVAQLSVLLLSAMACIRAQYYREEL</sequence>
<feature type="transmembrane region" description="Helical" evidence="1">
    <location>
        <begin position="82"/>
        <end position="99"/>
    </location>
</feature>
<feature type="transmembrane region" description="Helical" evidence="1">
    <location>
        <begin position="138"/>
        <end position="158"/>
    </location>
</feature>
<feature type="transmembrane region" description="Helical" evidence="1">
    <location>
        <begin position="105"/>
        <end position="126"/>
    </location>
</feature>
<dbReference type="GO" id="GO:0016874">
    <property type="term" value="F:ligase activity"/>
    <property type="evidence" value="ECO:0007669"/>
    <property type="project" value="UniProtKB-KW"/>
</dbReference>
<evidence type="ECO:0000313" key="3">
    <source>
        <dbReference type="Proteomes" id="UP000219947"/>
    </source>
</evidence>
<keyword evidence="1" id="KW-0812">Transmembrane</keyword>
<name>A0A2A8D663_9MICC</name>
<evidence type="ECO:0000256" key="1">
    <source>
        <dbReference type="SAM" id="Phobius"/>
    </source>
</evidence>
<reference evidence="2" key="1">
    <citation type="submission" date="2017-10" db="EMBL/GenBank/DDBJ databases">
        <title>Kefir isolates.</title>
        <authorList>
            <person name="Kim Y."/>
            <person name="Blasche S."/>
        </authorList>
    </citation>
    <scope>NUCLEOTIDE SEQUENCE [LARGE SCALE GENOMIC DNA]</scope>
    <source>
        <strain evidence="2">OG2-2</strain>
    </source>
</reference>
<comment type="caution">
    <text evidence="2">The sequence shown here is derived from an EMBL/GenBank/DDBJ whole genome shotgun (WGS) entry which is preliminary data.</text>
</comment>
<feature type="transmembrane region" description="Helical" evidence="1">
    <location>
        <begin position="48"/>
        <end position="70"/>
    </location>
</feature>
<accession>A0A2A8D663</accession>
<feature type="transmembrane region" description="Helical" evidence="1">
    <location>
        <begin position="394"/>
        <end position="412"/>
    </location>
</feature>
<keyword evidence="3" id="KW-1185">Reference proteome</keyword>
<organism evidence="2 3">
    <name type="scientific">Rothia dentocariosa</name>
    <dbReference type="NCBI Taxonomy" id="2047"/>
    <lineage>
        <taxon>Bacteria</taxon>
        <taxon>Bacillati</taxon>
        <taxon>Actinomycetota</taxon>
        <taxon>Actinomycetes</taxon>
        <taxon>Micrococcales</taxon>
        <taxon>Micrococcaceae</taxon>
        <taxon>Rothia</taxon>
    </lineage>
</organism>
<evidence type="ECO:0000313" key="2">
    <source>
        <dbReference type="EMBL" id="PEN16283.1"/>
    </source>
</evidence>
<feature type="transmembrane region" description="Helical" evidence="1">
    <location>
        <begin position="261"/>
        <end position="278"/>
    </location>
</feature>
<keyword evidence="2" id="KW-0436">Ligase</keyword>
<feature type="transmembrane region" description="Helical" evidence="1">
    <location>
        <begin position="211"/>
        <end position="229"/>
    </location>
</feature>
<dbReference type="EMBL" id="PDEV01000002">
    <property type="protein sequence ID" value="PEN16283.1"/>
    <property type="molecule type" value="Genomic_DNA"/>
</dbReference>
<protein>
    <submittedName>
        <fullName evidence="2">Ligase</fullName>
    </submittedName>
</protein>
<dbReference type="Proteomes" id="UP000219947">
    <property type="component" value="Unassembled WGS sequence"/>
</dbReference>
<keyword evidence="1" id="KW-1133">Transmembrane helix</keyword>
<keyword evidence="1" id="KW-0472">Membrane</keyword>
<gene>
    <name evidence="2" type="ORF">CRM92_06280</name>
</gene>
<feature type="transmembrane region" description="Helical" evidence="1">
    <location>
        <begin position="358"/>
        <end position="382"/>
    </location>
</feature>